<reference evidence="3" key="4">
    <citation type="submission" date="2019-03" db="UniProtKB">
        <authorList>
            <consortium name="EnsemblPlants"/>
        </authorList>
    </citation>
    <scope>IDENTIFICATION</scope>
</reference>
<proteinExistence type="inferred from homology"/>
<sequence length="208" mass="22443">MEVRCLLLLAVLLLAGAHGGEAQPLVPGVFTFGDSSVDIGNNDYLHTLIKADFPPYGRDFPNRVATGRFCNGKLATDITADTLGFTSYPPAYLSPQASGKNLLIGANFASAGSGYYDHTALMYHAIPFSQQLEYFREYQSKLTAFAGSSQAKSIISGSLYIVSFGASDFVQNYYINPLLFKTQTVDQFSDRLVSIFVNSAAVSHAVPA</sequence>
<evidence type="ECO:0000313" key="3">
    <source>
        <dbReference type="EnsemblPlants" id="AET7Gv20254300.6"/>
    </source>
</evidence>
<evidence type="ECO:0000256" key="2">
    <source>
        <dbReference type="SAM" id="SignalP"/>
    </source>
</evidence>
<dbReference type="AlphaFoldDB" id="A0A453QNI9"/>
<dbReference type="EnsemblPlants" id="AET7Gv20254300.4">
    <property type="protein sequence ID" value="AET7Gv20254300.4"/>
    <property type="gene ID" value="AET7Gv20254300"/>
</dbReference>
<dbReference type="Gramene" id="AET7Gv20254300.6">
    <property type="protein sequence ID" value="AET7Gv20254300.6"/>
    <property type="gene ID" value="AET7Gv20254300"/>
</dbReference>
<dbReference type="PANTHER" id="PTHR45642">
    <property type="entry name" value="GDSL ESTERASE/LIPASE EXL3"/>
    <property type="match status" value="1"/>
</dbReference>
<dbReference type="InterPro" id="IPR001087">
    <property type="entry name" value="GDSL"/>
</dbReference>
<evidence type="ECO:0008006" key="5">
    <source>
        <dbReference type="Google" id="ProtNLM"/>
    </source>
</evidence>
<comment type="similarity">
    <text evidence="1">Belongs to the 'GDSL' lipolytic enzyme family.</text>
</comment>
<name>A0A453QNI9_AEGTS</name>
<feature type="signal peptide" evidence="2">
    <location>
        <begin position="1"/>
        <end position="22"/>
    </location>
</feature>
<keyword evidence="2" id="KW-0732">Signal</keyword>
<reference evidence="4" key="2">
    <citation type="journal article" date="2017" name="Nat. Plants">
        <title>The Aegilops tauschii genome reveals multiple impacts of transposons.</title>
        <authorList>
            <person name="Zhao G."/>
            <person name="Zou C."/>
            <person name="Li K."/>
            <person name="Wang K."/>
            <person name="Li T."/>
            <person name="Gao L."/>
            <person name="Zhang X."/>
            <person name="Wang H."/>
            <person name="Yang Z."/>
            <person name="Liu X."/>
            <person name="Jiang W."/>
            <person name="Mao L."/>
            <person name="Kong X."/>
            <person name="Jiao Y."/>
            <person name="Jia J."/>
        </authorList>
    </citation>
    <scope>NUCLEOTIDE SEQUENCE [LARGE SCALE GENOMIC DNA]</scope>
    <source>
        <strain evidence="4">cv. AL8/78</strain>
    </source>
</reference>
<dbReference type="Gramene" id="AET7Gv20254300.4">
    <property type="protein sequence ID" value="AET7Gv20254300.4"/>
    <property type="gene ID" value="AET7Gv20254300"/>
</dbReference>
<keyword evidence="4" id="KW-1185">Reference proteome</keyword>
<dbReference type="GO" id="GO:0048046">
    <property type="term" value="C:apoplast"/>
    <property type="evidence" value="ECO:0007669"/>
    <property type="project" value="TreeGrafter"/>
</dbReference>
<reference evidence="3" key="3">
    <citation type="journal article" date="2017" name="Nature">
        <title>Genome sequence of the progenitor of the wheat D genome Aegilops tauschii.</title>
        <authorList>
            <person name="Luo M.C."/>
            <person name="Gu Y.Q."/>
            <person name="Puiu D."/>
            <person name="Wang H."/>
            <person name="Twardziok S.O."/>
            <person name="Deal K.R."/>
            <person name="Huo N."/>
            <person name="Zhu T."/>
            <person name="Wang L."/>
            <person name="Wang Y."/>
            <person name="McGuire P.E."/>
            <person name="Liu S."/>
            <person name="Long H."/>
            <person name="Ramasamy R.K."/>
            <person name="Rodriguez J.C."/>
            <person name="Van S.L."/>
            <person name="Yuan L."/>
            <person name="Wang Z."/>
            <person name="Xia Z."/>
            <person name="Xiao L."/>
            <person name="Anderson O.D."/>
            <person name="Ouyang S."/>
            <person name="Liang Y."/>
            <person name="Zimin A.V."/>
            <person name="Pertea G."/>
            <person name="Qi P."/>
            <person name="Bennetzen J.L."/>
            <person name="Dai X."/>
            <person name="Dawson M.W."/>
            <person name="Muller H.G."/>
            <person name="Kugler K."/>
            <person name="Rivarola-Duarte L."/>
            <person name="Spannagl M."/>
            <person name="Mayer K.F.X."/>
            <person name="Lu F.H."/>
            <person name="Bevan M.W."/>
            <person name="Leroy P."/>
            <person name="Li P."/>
            <person name="You F.M."/>
            <person name="Sun Q."/>
            <person name="Liu Z."/>
            <person name="Lyons E."/>
            <person name="Wicker T."/>
            <person name="Salzberg S.L."/>
            <person name="Devos K.M."/>
            <person name="Dvorak J."/>
        </authorList>
    </citation>
    <scope>NUCLEOTIDE SEQUENCE [LARGE SCALE GENOMIC DNA]</scope>
    <source>
        <strain evidence="3">cv. AL8/78</strain>
    </source>
</reference>
<dbReference type="PANTHER" id="PTHR45642:SF35">
    <property type="entry name" value="GDSL ESTERASE_LIPASE APG"/>
    <property type="match status" value="1"/>
</dbReference>
<dbReference type="Proteomes" id="UP000015105">
    <property type="component" value="Chromosome 7D"/>
</dbReference>
<accession>A0A453QNI9</accession>
<evidence type="ECO:0000313" key="4">
    <source>
        <dbReference type="Proteomes" id="UP000015105"/>
    </source>
</evidence>
<dbReference type="InterPro" id="IPR050592">
    <property type="entry name" value="GDSL_lipolytic_enzyme"/>
</dbReference>
<dbReference type="EnsemblPlants" id="AET7Gv20254300.1">
    <property type="protein sequence ID" value="AET7Gv20254300.1"/>
    <property type="gene ID" value="AET7Gv20254300"/>
</dbReference>
<evidence type="ECO:0000256" key="1">
    <source>
        <dbReference type="ARBA" id="ARBA00008668"/>
    </source>
</evidence>
<feature type="chain" id="PRO_5042372810" description="GDSL esterase/lipase APG" evidence="2">
    <location>
        <begin position="23"/>
        <end position="208"/>
    </location>
</feature>
<dbReference type="EnsemblPlants" id="AET7Gv20254300.6">
    <property type="protein sequence ID" value="AET7Gv20254300.6"/>
    <property type="gene ID" value="AET7Gv20254300"/>
</dbReference>
<dbReference type="Pfam" id="PF00657">
    <property type="entry name" value="Lipase_GDSL"/>
    <property type="match status" value="1"/>
</dbReference>
<dbReference type="Gene3D" id="3.40.50.1110">
    <property type="entry name" value="SGNH hydrolase"/>
    <property type="match status" value="1"/>
</dbReference>
<dbReference type="InterPro" id="IPR036514">
    <property type="entry name" value="SGNH_hydro_sf"/>
</dbReference>
<dbReference type="GO" id="GO:0016788">
    <property type="term" value="F:hydrolase activity, acting on ester bonds"/>
    <property type="evidence" value="ECO:0007669"/>
    <property type="project" value="InterPro"/>
</dbReference>
<reference evidence="4" key="1">
    <citation type="journal article" date="2014" name="Science">
        <title>Ancient hybridizations among the ancestral genomes of bread wheat.</title>
        <authorList>
            <consortium name="International Wheat Genome Sequencing Consortium,"/>
            <person name="Marcussen T."/>
            <person name="Sandve S.R."/>
            <person name="Heier L."/>
            <person name="Spannagl M."/>
            <person name="Pfeifer M."/>
            <person name="Jakobsen K.S."/>
            <person name="Wulff B.B."/>
            <person name="Steuernagel B."/>
            <person name="Mayer K.F."/>
            <person name="Olsen O.A."/>
        </authorList>
    </citation>
    <scope>NUCLEOTIDE SEQUENCE [LARGE SCALE GENOMIC DNA]</scope>
    <source>
        <strain evidence="4">cv. AL8/78</strain>
    </source>
</reference>
<dbReference type="Gramene" id="AET7Gv20254300.1">
    <property type="protein sequence ID" value="AET7Gv20254300.1"/>
    <property type="gene ID" value="AET7Gv20254300"/>
</dbReference>
<reference evidence="3" key="5">
    <citation type="journal article" date="2021" name="G3 (Bethesda)">
        <title>Aegilops tauschii genome assembly Aet v5.0 features greater sequence contiguity and improved annotation.</title>
        <authorList>
            <person name="Wang L."/>
            <person name="Zhu T."/>
            <person name="Rodriguez J.C."/>
            <person name="Deal K.R."/>
            <person name="Dubcovsky J."/>
            <person name="McGuire P.E."/>
            <person name="Lux T."/>
            <person name="Spannagl M."/>
            <person name="Mayer K.F.X."/>
            <person name="Baldrich P."/>
            <person name="Meyers B.C."/>
            <person name="Huo N."/>
            <person name="Gu Y.Q."/>
            <person name="Zhou H."/>
            <person name="Devos K.M."/>
            <person name="Bennetzen J.L."/>
            <person name="Unver T."/>
            <person name="Budak H."/>
            <person name="Gulick P.J."/>
            <person name="Galiba G."/>
            <person name="Kalapos B."/>
            <person name="Nelson D.R."/>
            <person name="Li P."/>
            <person name="You F.M."/>
            <person name="Luo M.C."/>
            <person name="Dvorak J."/>
        </authorList>
    </citation>
    <scope>NUCLEOTIDE SEQUENCE [LARGE SCALE GENOMIC DNA]</scope>
    <source>
        <strain evidence="3">cv. AL8/78</strain>
    </source>
</reference>
<organism evidence="3 4">
    <name type="scientific">Aegilops tauschii subsp. strangulata</name>
    <name type="common">Goatgrass</name>
    <dbReference type="NCBI Taxonomy" id="200361"/>
    <lineage>
        <taxon>Eukaryota</taxon>
        <taxon>Viridiplantae</taxon>
        <taxon>Streptophyta</taxon>
        <taxon>Embryophyta</taxon>
        <taxon>Tracheophyta</taxon>
        <taxon>Spermatophyta</taxon>
        <taxon>Magnoliopsida</taxon>
        <taxon>Liliopsida</taxon>
        <taxon>Poales</taxon>
        <taxon>Poaceae</taxon>
        <taxon>BOP clade</taxon>
        <taxon>Pooideae</taxon>
        <taxon>Triticodae</taxon>
        <taxon>Triticeae</taxon>
        <taxon>Triticinae</taxon>
        <taxon>Aegilops</taxon>
    </lineage>
</organism>
<protein>
    <recommendedName>
        <fullName evidence="5">GDSL esterase/lipase APG</fullName>
    </recommendedName>
</protein>